<dbReference type="CDD" id="cd06529">
    <property type="entry name" value="S24_LexA-like"/>
    <property type="match status" value="1"/>
</dbReference>
<sequence>MLFLENFKLNRTIPLLRTPLHAGFPSPADDYLLKRLDPRDILELNPFTTFYMLISGHSWEGLNIYDGDRVIIDRSIPPASGKLAVVVHEGGFTLKMLGKIEGQLCFLSQDSTGMILSVEDSHPYQIWGIVTFVLHKF</sequence>
<evidence type="ECO:0000259" key="1">
    <source>
        <dbReference type="Pfam" id="PF00717"/>
    </source>
</evidence>
<dbReference type="InterPro" id="IPR036286">
    <property type="entry name" value="LexA/Signal_pep-like_sf"/>
</dbReference>
<organism evidence="2 3">
    <name type="scientific">Leptospira stimsonii</name>
    <dbReference type="NCBI Taxonomy" id="2202203"/>
    <lineage>
        <taxon>Bacteria</taxon>
        <taxon>Pseudomonadati</taxon>
        <taxon>Spirochaetota</taxon>
        <taxon>Spirochaetia</taxon>
        <taxon>Leptospirales</taxon>
        <taxon>Leptospiraceae</taxon>
        <taxon>Leptospira</taxon>
    </lineage>
</organism>
<proteinExistence type="predicted"/>
<name>A0ABY2MZY3_9LEPT</name>
<protein>
    <submittedName>
        <fullName evidence="2">Peptidase S24</fullName>
    </submittedName>
</protein>
<dbReference type="InterPro" id="IPR015927">
    <property type="entry name" value="Peptidase_S24_S26A/B/C"/>
</dbReference>
<dbReference type="Proteomes" id="UP000297422">
    <property type="component" value="Unassembled WGS sequence"/>
</dbReference>
<dbReference type="Pfam" id="PF00717">
    <property type="entry name" value="Peptidase_S24"/>
    <property type="match status" value="1"/>
</dbReference>
<dbReference type="RefSeq" id="WP_135685783.1">
    <property type="nucleotide sequence ID" value="NZ_RQEQ01000040.1"/>
</dbReference>
<dbReference type="EMBL" id="RQGT01000090">
    <property type="protein sequence ID" value="TGM12911.1"/>
    <property type="molecule type" value="Genomic_DNA"/>
</dbReference>
<dbReference type="InterPro" id="IPR039418">
    <property type="entry name" value="LexA-like"/>
</dbReference>
<dbReference type="SUPFAM" id="SSF51306">
    <property type="entry name" value="LexA/Signal peptidase"/>
    <property type="match status" value="1"/>
</dbReference>
<accession>A0ABY2MZY3</accession>
<keyword evidence="3" id="KW-1185">Reference proteome</keyword>
<evidence type="ECO:0000313" key="3">
    <source>
        <dbReference type="Proteomes" id="UP000297422"/>
    </source>
</evidence>
<evidence type="ECO:0000313" key="2">
    <source>
        <dbReference type="EMBL" id="TGM12911.1"/>
    </source>
</evidence>
<feature type="domain" description="Peptidase S24/S26A/S26B/S26C" evidence="1">
    <location>
        <begin position="20"/>
        <end position="130"/>
    </location>
</feature>
<reference evidence="3" key="1">
    <citation type="journal article" date="2019" name="PLoS Negl. Trop. Dis.">
        <title>Revisiting the worldwide diversity of Leptospira species in the environment.</title>
        <authorList>
            <person name="Vincent A.T."/>
            <person name="Schiettekatte O."/>
            <person name="Bourhy P."/>
            <person name="Veyrier F.J."/>
            <person name="Picardeau M."/>
        </authorList>
    </citation>
    <scope>NUCLEOTIDE SEQUENCE [LARGE SCALE GENOMIC DNA]</scope>
    <source>
        <strain evidence="3">201702407</strain>
    </source>
</reference>
<dbReference type="Gene3D" id="2.10.109.10">
    <property type="entry name" value="Umud Fragment, subunit A"/>
    <property type="match status" value="1"/>
</dbReference>
<comment type="caution">
    <text evidence="2">The sequence shown here is derived from an EMBL/GenBank/DDBJ whole genome shotgun (WGS) entry which is preliminary data.</text>
</comment>
<gene>
    <name evidence="2" type="ORF">EHQ90_14750</name>
</gene>